<dbReference type="GO" id="GO:0005524">
    <property type="term" value="F:ATP binding"/>
    <property type="evidence" value="ECO:0007669"/>
    <property type="project" value="UniProtKB-UniRule"/>
</dbReference>
<feature type="region of interest" description="Interaction with substrate tRNA" evidence="10">
    <location>
        <begin position="155"/>
        <end position="159"/>
    </location>
</feature>
<dbReference type="GeneID" id="99674757"/>
<protein>
    <recommendedName>
        <fullName evidence="10">tRNA dimethylallyltransferase</fullName>
        <ecNumber evidence="10">2.5.1.75</ecNumber>
    </recommendedName>
    <alternativeName>
        <fullName evidence="10">Dimethylallyl diphosphate:tRNA dimethylallyltransferase</fullName>
        <shortName evidence="10">DMAPP:tRNA dimethylallyltransferase</shortName>
        <shortName evidence="10">DMATase</shortName>
    </alternativeName>
    <alternativeName>
        <fullName evidence="10">Isopentenyl-diphosphate:tRNA isopentenyltransferase</fullName>
        <shortName evidence="10">IPP transferase</shortName>
        <shortName evidence="10">IPPT</shortName>
        <shortName evidence="10">IPTase</shortName>
    </alternativeName>
</protein>
<evidence type="ECO:0000256" key="5">
    <source>
        <dbReference type="ARBA" id="ARBA00022694"/>
    </source>
</evidence>
<dbReference type="EMBL" id="OKQU01000001">
    <property type="protein sequence ID" value="SPE06121.1"/>
    <property type="molecule type" value="Genomic_DNA"/>
</dbReference>
<dbReference type="SUPFAM" id="SSF52540">
    <property type="entry name" value="P-loop containing nucleoside triphosphate hydrolases"/>
    <property type="match status" value="2"/>
</dbReference>
<accession>A0A2N9K728</accession>
<keyword evidence="4 10" id="KW-0808">Transferase</keyword>
<evidence type="ECO:0000256" key="10">
    <source>
        <dbReference type="HAMAP-Rule" id="MF_00185"/>
    </source>
</evidence>
<comment type="similarity">
    <text evidence="3 10 13">Belongs to the IPP transferase family.</text>
</comment>
<feature type="site" description="Interaction with substrate tRNA" evidence="10">
    <location>
        <position position="100"/>
    </location>
</feature>
<dbReference type="Proteomes" id="UP000239237">
    <property type="component" value="Unassembled WGS sequence"/>
</dbReference>
<evidence type="ECO:0000256" key="7">
    <source>
        <dbReference type="ARBA" id="ARBA00022840"/>
    </source>
</evidence>
<evidence type="ECO:0000313" key="15">
    <source>
        <dbReference type="EMBL" id="SPE06121.1"/>
    </source>
</evidence>
<dbReference type="EMBL" id="OKQR01000004">
    <property type="protein sequence ID" value="SPD94459.1"/>
    <property type="molecule type" value="Genomic_DNA"/>
</dbReference>
<dbReference type="PANTHER" id="PTHR11088:SF60">
    <property type="entry name" value="TRNA DIMETHYLALLYLTRANSFERASE"/>
    <property type="match status" value="1"/>
</dbReference>
<evidence type="ECO:0000256" key="1">
    <source>
        <dbReference type="ARBA" id="ARBA00001946"/>
    </source>
</evidence>
<dbReference type="Proteomes" id="UP000237923">
    <property type="component" value="Unassembled WGS sequence"/>
</dbReference>
<feature type="binding site" evidence="10">
    <location>
        <begin position="9"/>
        <end position="16"/>
    </location>
    <ligand>
        <name>ATP</name>
        <dbReference type="ChEBI" id="CHEBI:30616"/>
    </ligand>
</feature>
<evidence type="ECO:0000256" key="6">
    <source>
        <dbReference type="ARBA" id="ARBA00022741"/>
    </source>
</evidence>
<evidence type="ECO:0000256" key="4">
    <source>
        <dbReference type="ARBA" id="ARBA00022679"/>
    </source>
</evidence>
<reference evidence="14 17" key="2">
    <citation type="submission" date="2018-02" db="EMBL/GenBank/DDBJ databases">
        <authorList>
            <person name="Rodrigo-Torres L."/>
            <person name="Arahal R. D."/>
            <person name="Lucena T."/>
        </authorList>
    </citation>
    <scope>NUCLEOTIDE SEQUENCE [LARGE SCALE GENOMIC DNA]</scope>
    <source>
        <strain evidence="14 17">CECT 8486</strain>
    </source>
</reference>
<dbReference type="GO" id="GO:0052381">
    <property type="term" value="F:tRNA dimethylallyltransferase activity"/>
    <property type="evidence" value="ECO:0007669"/>
    <property type="project" value="UniProtKB-UniRule"/>
</dbReference>
<dbReference type="Gene3D" id="3.40.50.300">
    <property type="entry name" value="P-loop containing nucleotide triphosphate hydrolases"/>
    <property type="match status" value="1"/>
</dbReference>
<keyword evidence="6 10" id="KW-0547">Nucleotide-binding</keyword>
<evidence type="ECO:0000256" key="12">
    <source>
        <dbReference type="RuleBase" id="RU003784"/>
    </source>
</evidence>
<evidence type="ECO:0000256" key="9">
    <source>
        <dbReference type="ARBA" id="ARBA00049563"/>
    </source>
</evidence>
<comment type="function">
    <text evidence="2 10 12">Catalyzes the transfer of a dimethylallyl group onto the adenine at position 37 in tRNAs that read codons beginning with uridine, leading to the formation of N6-(dimethylallyl)adenosine (i(6)A).</text>
</comment>
<proteinExistence type="inferred from homology"/>
<dbReference type="EC" id="2.5.1.75" evidence="10"/>
<dbReference type="InterPro" id="IPR018022">
    <property type="entry name" value="IPT"/>
</dbReference>
<dbReference type="InterPro" id="IPR039657">
    <property type="entry name" value="Dimethylallyltransferase"/>
</dbReference>
<keyword evidence="17" id="KW-1185">Reference proteome</keyword>
<feature type="binding site" evidence="10">
    <location>
        <begin position="11"/>
        <end position="16"/>
    </location>
    <ligand>
        <name>substrate</name>
    </ligand>
</feature>
<keyword evidence="8 10" id="KW-0460">Magnesium</keyword>
<evidence type="ECO:0000256" key="8">
    <source>
        <dbReference type="ARBA" id="ARBA00022842"/>
    </source>
</evidence>
<comment type="caution">
    <text evidence="10">Lacks conserved residue(s) required for the propagation of feature annotation.</text>
</comment>
<dbReference type="Gene3D" id="1.10.20.140">
    <property type="match status" value="1"/>
</dbReference>
<reference evidence="15 16" key="1">
    <citation type="submission" date="2018-02" db="EMBL/GenBank/DDBJ databases">
        <authorList>
            <person name="Cohen D.B."/>
            <person name="Kent A.D."/>
        </authorList>
    </citation>
    <scope>NUCLEOTIDE SEQUENCE [LARGE SCALE GENOMIC DNA]</scope>
    <source>
        <strain evidence="15 16">CECT 9216</strain>
    </source>
</reference>
<dbReference type="PANTHER" id="PTHR11088">
    <property type="entry name" value="TRNA DIMETHYLALLYLTRANSFERASE"/>
    <property type="match status" value="1"/>
</dbReference>
<keyword evidence="5 10" id="KW-0819">tRNA processing</keyword>
<name>A0A2N9K728_9LACO</name>
<dbReference type="NCBIfam" id="TIGR00174">
    <property type="entry name" value="miaA"/>
    <property type="match status" value="1"/>
</dbReference>
<organism evidence="15 16">
    <name type="scientific">Leuconostoc suionicum</name>
    <dbReference type="NCBI Taxonomy" id="1511761"/>
    <lineage>
        <taxon>Bacteria</taxon>
        <taxon>Bacillati</taxon>
        <taxon>Bacillota</taxon>
        <taxon>Bacilli</taxon>
        <taxon>Lactobacillales</taxon>
        <taxon>Lactobacillaceae</taxon>
        <taxon>Leuconostoc</taxon>
    </lineage>
</organism>
<evidence type="ECO:0000256" key="2">
    <source>
        <dbReference type="ARBA" id="ARBA00003213"/>
    </source>
</evidence>
<gene>
    <name evidence="10 15" type="primary">miaA</name>
    <name evidence="14" type="ORF">LES8486_01642</name>
    <name evidence="15" type="ORF">LES9216_00007</name>
</gene>
<dbReference type="GO" id="GO:0006400">
    <property type="term" value="P:tRNA modification"/>
    <property type="evidence" value="ECO:0007669"/>
    <property type="project" value="TreeGrafter"/>
</dbReference>
<evidence type="ECO:0000313" key="16">
    <source>
        <dbReference type="Proteomes" id="UP000237923"/>
    </source>
</evidence>
<dbReference type="Pfam" id="PF01715">
    <property type="entry name" value="IPPT"/>
    <property type="match status" value="1"/>
</dbReference>
<dbReference type="AlphaFoldDB" id="A0A2N9K728"/>
<evidence type="ECO:0000313" key="14">
    <source>
        <dbReference type="EMBL" id="SPD94459.1"/>
    </source>
</evidence>
<dbReference type="InterPro" id="IPR027417">
    <property type="entry name" value="P-loop_NTPase"/>
</dbReference>
<comment type="subunit">
    <text evidence="10">Monomer.</text>
</comment>
<dbReference type="RefSeq" id="WP_072614136.1">
    <property type="nucleotide sequence ID" value="NZ_AP017935.1"/>
</dbReference>
<feature type="region of interest" description="Interaction with substrate tRNA" evidence="10">
    <location>
        <begin position="34"/>
        <end position="37"/>
    </location>
</feature>
<comment type="catalytic activity">
    <reaction evidence="9 10 11">
        <text>adenosine(37) in tRNA + dimethylallyl diphosphate = N(6)-dimethylallyladenosine(37) in tRNA + diphosphate</text>
        <dbReference type="Rhea" id="RHEA:26482"/>
        <dbReference type="Rhea" id="RHEA-COMP:10162"/>
        <dbReference type="Rhea" id="RHEA-COMP:10375"/>
        <dbReference type="ChEBI" id="CHEBI:33019"/>
        <dbReference type="ChEBI" id="CHEBI:57623"/>
        <dbReference type="ChEBI" id="CHEBI:74411"/>
        <dbReference type="ChEBI" id="CHEBI:74415"/>
        <dbReference type="EC" id="2.5.1.75"/>
    </reaction>
</comment>
<evidence type="ECO:0000313" key="17">
    <source>
        <dbReference type="Proteomes" id="UP000239237"/>
    </source>
</evidence>
<dbReference type="HAMAP" id="MF_00185">
    <property type="entry name" value="IPP_trans"/>
    <property type="match status" value="1"/>
</dbReference>
<evidence type="ECO:0000256" key="13">
    <source>
        <dbReference type="RuleBase" id="RU003785"/>
    </source>
</evidence>
<comment type="cofactor">
    <cofactor evidence="1 10">
        <name>Mg(2+)</name>
        <dbReference type="ChEBI" id="CHEBI:18420"/>
    </cofactor>
</comment>
<evidence type="ECO:0000256" key="11">
    <source>
        <dbReference type="RuleBase" id="RU003783"/>
    </source>
</evidence>
<sequence>MNKIVVLTGPTASGKSSLSIQMAQRFNGEIVSADSMQIYRSLDIGTAKVTKEEQNIVPHHLIDIVDLTANYSVGDFIIAADKVIADIISRGKLPIIVGGTGLYVKALLGFQELEYAASDTEEVHKLNAYELEKLVVELKSLDINRAQKVDLKNKQRVIRAIQIAKHGKKDAKLTQRPKYDALVIGLDWPRELLYERINNRVTQMVQDGVLKEAQTILDAGGEELQSGKAIGYKEFFPYLRNQVTLDKAINQLQQDSRRYAKRQLTYLRHQIPGLVWLKGQTAEIRLTEMIEGWLSLK</sequence>
<evidence type="ECO:0000256" key="3">
    <source>
        <dbReference type="ARBA" id="ARBA00005842"/>
    </source>
</evidence>
<keyword evidence="7 10" id="KW-0067">ATP-binding</keyword>
<dbReference type="KEGG" id="lsu:A6B45_08110"/>